<organism evidence="2 3">
    <name type="scientific">Lachancea fermentati</name>
    <name type="common">Zygosaccharomyces fermentati</name>
    <dbReference type="NCBI Taxonomy" id="4955"/>
    <lineage>
        <taxon>Eukaryota</taxon>
        <taxon>Fungi</taxon>
        <taxon>Dikarya</taxon>
        <taxon>Ascomycota</taxon>
        <taxon>Saccharomycotina</taxon>
        <taxon>Saccharomycetes</taxon>
        <taxon>Saccharomycetales</taxon>
        <taxon>Saccharomycetaceae</taxon>
        <taxon>Lachancea</taxon>
    </lineage>
</organism>
<dbReference type="Proteomes" id="UP000190831">
    <property type="component" value="Chromosome F"/>
</dbReference>
<evidence type="ECO:0000313" key="3">
    <source>
        <dbReference type="Proteomes" id="UP000190831"/>
    </source>
</evidence>
<feature type="compositionally biased region" description="Basic and acidic residues" evidence="1">
    <location>
        <begin position="62"/>
        <end position="87"/>
    </location>
</feature>
<dbReference type="OrthoDB" id="992776at2759"/>
<dbReference type="OMA" id="IVHWEPS"/>
<feature type="region of interest" description="Disordered" evidence="1">
    <location>
        <begin position="193"/>
        <end position="228"/>
    </location>
</feature>
<feature type="compositionally biased region" description="Low complexity" evidence="1">
    <location>
        <begin position="218"/>
        <end position="228"/>
    </location>
</feature>
<name>A0A1G4ME91_LACFM</name>
<dbReference type="EMBL" id="LT598490">
    <property type="protein sequence ID" value="SCW02177.1"/>
    <property type="molecule type" value="Genomic_DNA"/>
</dbReference>
<feature type="region of interest" description="Disordered" evidence="1">
    <location>
        <begin position="1"/>
        <end position="100"/>
    </location>
</feature>
<accession>A0A1G4ME91</accession>
<sequence length="370" mass="40273">MDAVEPKRSILLPSRAEQAGGDNVRIVESELPDRRERGRSREKLGTPRSGVSRSRSRTGSRLRVDSDTHLRWTVLRHDPSERLHESGASHTSGRSADRADDQLEDGELEDLSDEEQVSDVDDDVDIDAAMDYDQGSRVLPNFTTSIWKVLEAEKAWVASFEHERPGHGERSDTLHCGPVRVDDLPGGYARAAQVVSSGSHTQGPAPGTDPDTDPVPAPRANAADADSAAAASPTGARYVLYLDLTSESFYAFVYTVGSVLCAGDTLYVVHSAPSAAHDQLRANLARLRSSAAYLLDCAGAVLERVHIVLLSVSHPYQKHLLNELVVALQPTALCVPLSLVLSSLQNYVCPVPTIVIRRKLKRSKKKGIYD</sequence>
<protein>
    <submittedName>
        <fullName evidence="2">LAFE_0F00672g1_1</fullName>
    </submittedName>
</protein>
<reference evidence="3" key="1">
    <citation type="submission" date="2016-03" db="EMBL/GenBank/DDBJ databases">
        <authorList>
            <person name="Devillers H."/>
        </authorList>
    </citation>
    <scope>NUCLEOTIDE SEQUENCE [LARGE SCALE GENOMIC DNA]</scope>
</reference>
<gene>
    <name evidence="2" type="ORF">LAFE_0F00672G</name>
</gene>
<evidence type="ECO:0000313" key="2">
    <source>
        <dbReference type="EMBL" id="SCW02177.1"/>
    </source>
</evidence>
<proteinExistence type="predicted"/>
<feature type="compositionally biased region" description="Basic and acidic residues" evidence="1">
    <location>
        <begin position="25"/>
        <end position="45"/>
    </location>
</feature>
<dbReference type="AlphaFoldDB" id="A0A1G4ME91"/>
<keyword evidence="3" id="KW-1185">Reference proteome</keyword>
<evidence type="ECO:0000256" key="1">
    <source>
        <dbReference type="SAM" id="MobiDB-lite"/>
    </source>
</evidence>
<dbReference type="STRING" id="4955.A0A1G4ME91"/>